<keyword evidence="4 7" id="KW-0732">Signal</keyword>
<evidence type="ECO:0000256" key="7">
    <source>
        <dbReference type="SAM" id="SignalP"/>
    </source>
</evidence>
<dbReference type="SMART" id="SM01190">
    <property type="entry name" value="EMP24_GP25L"/>
    <property type="match status" value="1"/>
</dbReference>
<sequence length="331" mass="37008">MELGLVVFILTLPFLSTICQSVRFDIESGKIKCLLEDIKIDSVTVGNYSIVNPNEGHPLPEHYQITVTVHSAVQGKLYHHAEGVTSGQFAFNAEEDKDHMACFTAIKHEPPVNISVDFTWSYGMLTGDWTNVAKKGSVDSVRFDIESGKIKCMLEDIKIDSVTVGNYSIVNPNEGHPLPEHYQITVTVHSAVQGKLYHHAEGVTSGQFAFNAEEDKDHMACFTAIKHDPPVNISVDFTWSFGMLTGDWTNVAKKGSVDAMEIELKKMQDMVTSIHIEMFLLRRRQQETAEQTKKTNSTIGYMSFGSLVFCSSVAGLQLWHLKSFFVKKKII</sequence>
<dbReference type="EMBL" id="PKPP01007856">
    <property type="protein sequence ID" value="PWA52257.1"/>
    <property type="molecule type" value="Genomic_DNA"/>
</dbReference>
<accession>A0A2U1LTE0</accession>
<evidence type="ECO:0000256" key="2">
    <source>
        <dbReference type="ARBA" id="ARBA00007104"/>
    </source>
</evidence>
<keyword evidence="5" id="KW-1133">Transmembrane helix</keyword>
<dbReference type="GO" id="GO:0016020">
    <property type="term" value="C:membrane"/>
    <property type="evidence" value="ECO:0007669"/>
    <property type="project" value="UniProtKB-SubCell"/>
</dbReference>
<evidence type="ECO:0000256" key="4">
    <source>
        <dbReference type="ARBA" id="ARBA00022729"/>
    </source>
</evidence>
<comment type="subcellular location">
    <subcellularLocation>
        <location evidence="1">Membrane</location>
        <topology evidence="1">Single-pass type I membrane protein</topology>
    </subcellularLocation>
</comment>
<comment type="caution">
    <text evidence="9">The sequence shown here is derived from an EMBL/GenBank/DDBJ whole genome shotgun (WGS) entry which is preliminary data.</text>
</comment>
<dbReference type="STRING" id="35608.A0A2U1LTE0"/>
<dbReference type="Proteomes" id="UP000245207">
    <property type="component" value="Unassembled WGS sequence"/>
</dbReference>
<organism evidence="9 10">
    <name type="scientific">Artemisia annua</name>
    <name type="common">Sweet wormwood</name>
    <dbReference type="NCBI Taxonomy" id="35608"/>
    <lineage>
        <taxon>Eukaryota</taxon>
        <taxon>Viridiplantae</taxon>
        <taxon>Streptophyta</taxon>
        <taxon>Embryophyta</taxon>
        <taxon>Tracheophyta</taxon>
        <taxon>Spermatophyta</taxon>
        <taxon>Magnoliopsida</taxon>
        <taxon>eudicotyledons</taxon>
        <taxon>Gunneridae</taxon>
        <taxon>Pentapetalae</taxon>
        <taxon>asterids</taxon>
        <taxon>campanulids</taxon>
        <taxon>Asterales</taxon>
        <taxon>Asteraceae</taxon>
        <taxon>Asteroideae</taxon>
        <taxon>Anthemideae</taxon>
        <taxon>Artemisiinae</taxon>
        <taxon>Artemisia</taxon>
    </lineage>
</organism>
<keyword evidence="6" id="KW-0472">Membrane</keyword>
<feature type="domain" description="GOLD" evidence="8">
    <location>
        <begin position="31"/>
        <end position="147"/>
    </location>
</feature>
<feature type="signal peptide" evidence="7">
    <location>
        <begin position="1"/>
        <end position="21"/>
    </location>
</feature>
<dbReference type="PROSITE" id="PS50866">
    <property type="entry name" value="GOLD"/>
    <property type="match status" value="2"/>
</dbReference>
<dbReference type="AlphaFoldDB" id="A0A2U1LTE0"/>
<evidence type="ECO:0000256" key="5">
    <source>
        <dbReference type="ARBA" id="ARBA00022989"/>
    </source>
</evidence>
<dbReference type="Pfam" id="PF01105">
    <property type="entry name" value="EMP24_GP25L"/>
    <property type="match status" value="1"/>
</dbReference>
<evidence type="ECO:0000313" key="10">
    <source>
        <dbReference type="Proteomes" id="UP000245207"/>
    </source>
</evidence>
<gene>
    <name evidence="9" type="ORF">CTI12_AA454740</name>
</gene>
<dbReference type="InterPro" id="IPR009038">
    <property type="entry name" value="GOLD_dom"/>
</dbReference>
<evidence type="ECO:0000313" key="9">
    <source>
        <dbReference type="EMBL" id="PWA52257.1"/>
    </source>
</evidence>
<evidence type="ECO:0000256" key="1">
    <source>
        <dbReference type="ARBA" id="ARBA00004479"/>
    </source>
</evidence>
<proteinExistence type="inferred from homology"/>
<feature type="chain" id="PRO_5015507393" evidence="7">
    <location>
        <begin position="22"/>
        <end position="331"/>
    </location>
</feature>
<keyword evidence="3" id="KW-0812">Transmembrane</keyword>
<feature type="domain" description="GOLD" evidence="8">
    <location>
        <begin position="150"/>
        <end position="266"/>
    </location>
</feature>
<dbReference type="InterPro" id="IPR015720">
    <property type="entry name" value="Emp24-like"/>
</dbReference>
<protein>
    <submittedName>
        <fullName evidence="9">TMP21-related protein</fullName>
    </submittedName>
</protein>
<evidence type="ECO:0000259" key="8">
    <source>
        <dbReference type="PROSITE" id="PS50866"/>
    </source>
</evidence>
<evidence type="ECO:0000256" key="6">
    <source>
        <dbReference type="ARBA" id="ARBA00023136"/>
    </source>
</evidence>
<keyword evidence="10" id="KW-1185">Reference proteome</keyword>
<dbReference type="PANTHER" id="PTHR22811">
    <property type="entry name" value="TRANSMEMBRANE EMP24 DOMAIN-CONTAINING PROTEIN"/>
    <property type="match status" value="1"/>
</dbReference>
<comment type="similarity">
    <text evidence="2">Belongs to the EMP24/GP25L family.</text>
</comment>
<dbReference type="OrthoDB" id="1929172at2759"/>
<reference evidence="9 10" key="1">
    <citation type="journal article" date="2018" name="Mol. Plant">
        <title>The genome of Artemisia annua provides insight into the evolution of Asteraceae family and artemisinin biosynthesis.</title>
        <authorList>
            <person name="Shen Q."/>
            <person name="Zhang L."/>
            <person name="Liao Z."/>
            <person name="Wang S."/>
            <person name="Yan T."/>
            <person name="Shi P."/>
            <person name="Liu M."/>
            <person name="Fu X."/>
            <person name="Pan Q."/>
            <person name="Wang Y."/>
            <person name="Lv Z."/>
            <person name="Lu X."/>
            <person name="Zhang F."/>
            <person name="Jiang W."/>
            <person name="Ma Y."/>
            <person name="Chen M."/>
            <person name="Hao X."/>
            <person name="Li L."/>
            <person name="Tang Y."/>
            <person name="Lv G."/>
            <person name="Zhou Y."/>
            <person name="Sun X."/>
            <person name="Brodelius P.E."/>
            <person name="Rose J.K.C."/>
            <person name="Tang K."/>
        </authorList>
    </citation>
    <scope>NUCLEOTIDE SEQUENCE [LARGE SCALE GENOMIC DNA]</scope>
    <source>
        <strain evidence="10">cv. Huhao1</strain>
        <tissue evidence="9">Leaf</tissue>
    </source>
</reference>
<evidence type="ECO:0000256" key="3">
    <source>
        <dbReference type="ARBA" id="ARBA00022692"/>
    </source>
</evidence>
<name>A0A2U1LTE0_ARTAN</name>